<evidence type="ECO:0000313" key="3">
    <source>
        <dbReference type="Proteomes" id="UP000294682"/>
    </source>
</evidence>
<feature type="chain" id="PRO_5040982418" description="VCBS repeat-containing protein" evidence="1">
    <location>
        <begin position="20"/>
        <end position="341"/>
    </location>
</feature>
<sequence length="341" mass="38479">MIKLFRLLGLFLAASLTFCGCQDTRDNSYTMEAPLAEQPAGSTTTSSLEASSAAATELPRPPALYPKVWEALHAFNWMGSDGVSEERFAGKPFLQENDDGITGAAGVLDIDRDGEPEFVMGIWHCPRGIPSVEVFEFRDDRLQSAGGFFQSKFYQKEGPIMLSFYRDAQNRLLLVQQTHAGYGGCNDTWVATDVNSLQTFPIAGLYSGYDQDPIGYYVYPSPDNEQIRCTNHFLCTGDLLYKGPNTGIEVTKEEYEKRIQEYMSSLAWAEDVPFEYSIYYHLYNWYDIGIEFRYKEIVEADDGPYGETYAEYQSPEKFKETSDLVADAVYADYVQAMTGHE</sequence>
<dbReference type="EMBL" id="SLUK01000007">
    <property type="protein sequence ID" value="TCL42996.1"/>
    <property type="molecule type" value="Genomic_DNA"/>
</dbReference>
<comment type="caution">
    <text evidence="2">The sequence shown here is derived from an EMBL/GenBank/DDBJ whole genome shotgun (WGS) entry which is preliminary data.</text>
</comment>
<protein>
    <recommendedName>
        <fullName evidence="4">VCBS repeat-containing protein</fullName>
    </recommendedName>
</protein>
<dbReference type="Proteomes" id="UP000294682">
    <property type="component" value="Unassembled WGS sequence"/>
</dbReference>
<evidence type="ECO:0000313" key="2">
    <source>
        <dbReference type="EMBL" id="TCL42996.1"/>
    </source>
</evidence>
<dbReference type="RefSeq" id="WP_132084719.1">
    <property type="nucleotide sequence ID" value="NZ_SLUK01000007.1"/>
</dbReference>
<evidence type="ECO:0000256" key="1">
    <source>
        <dbReference type="SAM" id="SignalP"/>
    </source>
</evidence>
<keyword evidence="1" id="KW-0732">Signal</keyword>
<proteinExistence type="predicted"/>
<evidence type="ECO:0008006" key="4">
    <source>
        <dbReference type="Google" id="ProtNLM"/>
    </source>
</evidence>
<keyword evidence="3" id="KW-1185">Reference proteome</keyword>
<reference evidence="2 3" key="1">
    <citation type="submission" date="2019-03" db="EMBL/GenBank/DDBJ databases">
        <title>Genomic Encyclopedia of Type Strains, Phase IV (KMG-IV): sequencing the most valuable type-strain genomes for metagenomic binning, comparative biology and taxonomic classification.</title>
        <authorList>
            <person name="Goeker M."/>
        </authorList>
    </citation>
    <scope>NUCLEOTIDE SEQUENCE [LARGE SCALE GENOMIC DNA]</scope>
    <source>
        <strain evidence="2 3">DSM 100433</strain>
    </source>
</reference>
<name>A0A9X8UJJ3_9FIRM</name>
<dbReference type="PROSITE" id="PS51257">
    <property type="entry name" value="PROKAR_LIPOPROTEIN"/>
    <property type="match status" value="1"/>
</dbReference>
<accession>A0A9X8UJJ3</accession>
<feature type="signal peptide" evidence="1">
    <location>
        <begin position="1"/>
        <end position="19"/>
    </location>
</feature>
<organism evidence="2 3">
    <name type="scientific">Harryflintia acetispora</name>
    <dbReference type="NCBI Taxonomy" id="1849041"/>
    <lineage>
        <taxon>Bacteria</taxon>
        <taxon>Bacillati</taxon>
        <taxon>Bacillota</taxon>
        <taxon>Clostridia</taxon>
        <taxon>Eubacteriales</taxon>
        <taxon>Oscillospiraceae</taxon>
        <taxon>Harryflintia</taxon>
    </lineage>
</organism>
<dbReference type="AlphaFoldDB" id="A0A9X8UJJ3"/>
<gene>
    <name evidence="2" type="ORF">EDD78_10798</name>
</gene>